<evidence type="ECO:0008006" key="9">
    <source>
        <dbReference type="Google" id="ProtNLM"/>
    </source>
</evidence>
<comment type="similarity">
    <text evidence="1">Belongs to the universal ribosomal protein uL11 family.</text>
</comment>
<dbReference type="GO" id="GO:0070180">
    <property type="term" value="F:large ribosomal subunit rRNA binding"/>
    <property type="evidence" value="ECO:0007669"/>
    <property type="project" value="TreeGrafter"/>
</dbReference>
<evidence type="ECO:0000256" key="3">
    <source>
        <dbReference type="ARBA" id="ARBA00022884"/>
    </source>
</evidence>
<dbReference type="GO" id="GO:0006412">
    <property type="term" value="P:translation"/>
    <property type="evidence" value="ECO:0007669"/>
    <property type="project" value="InterPro"/>
</dbReference>
<dbReference type="CDD" id="cd00349">
    <property type="entry name" value="Ribosomal_L11"/>
    <property type="match status" value="1"/>
</dbReference>
<dbReference type="HAMAP" id="MF_00736">
    <property type="entry name" value="Ribosomal_uL11"/>
    <property type="match status" value="1"/>
</dbReference>
<dbReference type="EMBL" id="BART01006692">
    <property type="protein sequence ID" value="GAG68106.1"/>
    <property type="molecule type" value="Genomic_DNA"/>
</dbReference>
<dbReference type="PANTHER" id="PTHR11661">
    <property type="entry name" value="60S RIBOSOMAL PROTEIN L12"/>
    <property type="match status" value="1"/>
</dbReference>
<dbReference type="PANTHER" id="PTHR11661:SF1">
    <property type="entry name" value="LARGE RIBOSOMAL SUBUNIT PROTEIN UL11M"/>
    <property type="match status" value="1"/>
</dbReference>
<reference evidence="8" key="1">
    <citation type="journal article" date="2014" name="Front. Microbiol.">
        <title>High frequency of phylogenetically diverse reductive dehalogenase-homologous genes in deep subseafloor sedimentary metagenomes.</title>
        <authorList>
            <person name="Kawai M."/>
            <person name="Futagami T."/>
            <person name="Toyoda A."/>
            <person name="Takaki Y."/>
            <person name="Nishi S."/>
            <person name="Hori S."/>
            <person name="Arai W."/>
            <person name="Tsubouchi T."/>
            <person name="Morono Y."/>
            <person name="Uchiyama I."/>
            <person name="Ito T."/>
            <person name="Fujiyama A."/>
            <person name="Inagaki F."/>
            <person name="Takami H."/>
        </authorList>
    </citation>
    <scope>NUCLEOTIDE SEQUENCE</scope>
    <source>
        <strain evidence="8">Expedition CK06-06</strain>
    </source>
</reference>
<keyword evidence="5" id="KW-0687">Ribonucleoprotein</keyword>
<proteinExistence type="inferred from homology"/>
<comment type="caution">
    <text evidence="8">The sequence shown here is derived from an EMBL/GenBank/DDBJ whole genome shotgun (WGS) entry which is preliminary data.</text>
</comment>
<dbReference type="Pfam" id="PF00298">
    <property type="entry name" value="Ribosomal_L11"/>
    <property type="match status" value="1"/>
</dbReference>
<keyword evidence="3" id="KW-0694">RNA-binding</keyword>
<organism evidence="8">
    <name type="scientific">marine sediment metagenome</name>
    <dbReference type="NCBI Taxonomy" id="412755"/>
    <lineage>
        <taxon>unclassified sequences</taxon>
        <taxon>metagenomes</taxon>
        <taxon>ecological metagenomes</taxon>
    </lineage>
</organism>
<dbReference type="AlphaFoldDB" id="X1B800"/>
<dbReference type="InterPro" id="IPR020784">
    <property type="entry name" value="Ribosomal_uL11_N"/>
</dbReference>
<dbReference type="InterPro" id="IPR020785">
    <property type="entry name" value="Ribosomal_uL11_CS"/>
</dbReference>
<dbReference type="InterPro" id="IPR036796">
    <property type="entry name" value="Ribosomal_uL11_N_sf"/>
</dbReference>
<evidence type="ECO:0000256" key="5">
    <source>
        <dbReference type="ARBA" id="ARBA00023274"/>
    </source>
</evidence>
<dbReference type="InterPro" id="IPR036769">
    <property type="entry name" value="Ribosomal_uL11_C_sf"/>
</dbReference>
<dbReference type="SUPFAM" id="SSF54747">
    <property type="entry name" value="Ribosomal L11/L12e N-terminal domain"/>
    <property type="match status" value="1"/>
</dbReference>
<evidence type="ECO:0000256" key="4">
    <source>
        <dbReference type="ARBA" id="ARBA00022980"/>
    </source>
</evidence>
<name>X1B800_9ZZZZ</name>
<dbReference type="Gene3D" id="3.30.1550.10">
    <property type="entry name" value="Ribosomal protein L11/L12, N-terminal domain"/>
    <property type="match status" value="1"/>
</dbReference>
<protein>
    <recommendedName>
        <fullName evidence="9">50S ribosomal protein L11</fullName>
    </recommendedName>
</protein>
<keyword evidence="2" id="KW-0699">rRNA-binding</keyword>
<evidence type="ECO:0000256" key="2">
    <source>
        <dbReference type="ARBA" id="ARBA00022730"/>
    </source>
</evidence>
<dbReference type="GO" id="GO:0015934">
    <property type="term" value="C:large ribosomal subunit"/>
    <property type="evidence" value="ECO:0007669"/>
    <property type="project" value="TreeGrafter"/>
</dbReference>
<dbReference type="NCBIfam" id="NF002232">
    <property type="entry name" value="PRK01143.1"/>
    <property type="match status" value="1"/>
</dbReference>
<dbReference type="PROSITE" id="PS00359">
    <property type="entry name" value="RIBOSOMAL_L11"/>
    <property type="match status" value="1"/>
</dbReference>
<keyword evidence="4" id="KW-0689">Ribosomal protein</keyword>
<evidence type="ECO:0000256" key="1">
    <source>
        <dbReference type="ARBA" id="ARBA00010537"/>
    </source>
</evidence>
<gene>
    <name evidence="8" type="ORF">S01H4_15265</name>
</gene>
<sequence length="171" mass="18330">MNLMSKKSKIVVKALVTGGSASGGPPIGPAVGPTGINIKDVVDAVNEKTMLFKGLTVPIRIECDPETKQFEIFVETPSTASLLLKELGAEKGSSNSSEEKIGDLTLEQVVNVTNAKKDIFLDKTFKTAVKTVIGTVLSIGATIEGEDPRIIQKKIDNGEYEDKRNLKTNLN</sequence>
<evidence type="ECO:0000259" key="7">
    <source>
        <dbReference type="Pfam" id="PF03946"/>
    </source>
</evidence>
<dbReference type="InterPro" id="IPR000911">
    <property type="entry name" value="Ribosomal_uL11"/>
</dbReference>
<dbReference type="Gene3D" id="1.10.10.250">
    <property type="entry name" value="Ribosomal protein L11, C-terminal domain"/>
    <property type="match status" value="1"/>
</dbReference>
<dbReference type="SUPFAM" id="SSF46906">
    <property type="entry name" value="Ribosomal protein L11, C-terminal domain"/>
    <property type="match status" value="1"/>
</dbReference>
<accession>X1B800</accession>
<feature type="domain" description="Large ribosomal subunit protein uL11 N-terminal" evidence="7">
    <location>
        <begin position="12"/>
        <end position="70"/>
    </location>
</feature>
<dbReference type="InterPro" id="IPR020783">
    <property type="entry name" value="Ribosomal_uL11_C"/>
</dbReference>
<feature type="domain" description="Large ribosomal subunit protein uL11 C-terminal" evidence="6">
    <location>
        <begin position="76"/>
        <end position="143"/>
    </location>
</feature>
<dbReference type="GO" id="GO:0003735">
    <property type="term" value="F:structural constituent of ribosome"/>
    <property type="evidence" value="ECO:0007669"/>
    <property type="project" value="InterPro"/>
</dbReference>
<dbReference type="SMART" id="SM00649">
    <property type="entry name" value="RL11"/>
    <property type="match status" value="1"/>
</dbReference>
<evidence type="ECO:0000259" key="6">
    <source>
        <dbReference type="Pfam" id="PF00298"/>
    </source>
</evidence>
<evidence type="ECO:0000313" key="8">
    <source>
        <dbReference type="EMBL" id="GAG68106.1"/>
    </source>
</evidence>
<dbReference type="Pfam" id="PF03946">
    <property type="entry name" value="Ribosomal_L11_N"/>
    <property type="match status" value="1"/>
</dbReference>